<proteinExistence type="predicted"/>
<evidence type="ECO:0000313" key="3">
    <source>
        <dbReference type="Proteomes" id="UP000198384"/>
    </source>
</evidence>
<accession>A0A238YW15</accession>
<evidence type="ECO:0000313" key="2">
    <source>
        <dbReference type="EMBL" id="SNR75327.1"/>
    </source>
</evidence>
<feature type="transmembrane region" description="Helical" evidence="1">
    <location>
        <begin position="6"/>
        <end position="28"/>
    </location>
</feature>
<dbReference type="EMBL" id="FZNT01000011">
    <property type="protein sequence ID" value="SNR75327.1"/>
    <property type="molecule type" value="Genomic_DNA"/>
</dbReference>
<sequence>MGISNFWYYTLVIVVIVHILIAFGYLMYKLSPKKRDKKKNEN</sequence>
<keyword evidence="3" id="KW-1185">Reference proteome</keyword>
<keyword evidence="1" id="KW-1133">Transmembrane helix</keyword>
<name>A0A238YW15_9FLAO</name>
<keyword evidence="1" id="KW-0812">Transmembrane</keyword>
<dbReference type="AlphaFoldDB" id="A0A238YW15"/>
<protein>
    <submittedName>
        <fullName evidence="2">Uncharacterized protein</fullName>
    </submittedName>
</protein>
<dbReference type="RefSeq" id="WP_262494292.1">
    <property type="nucleotide sequence ID" value="NZ_FZNT01000011.1"/>
</dbReference>
<dbReference type="Proteomes" id="UP000198384">
    <property type="component" value="Unassembled WGS sequence"/>
</dbReference>
<organism evidence="2 3">
    <name type="scientific">Lutibacter agarilyticus</name>
    <dbReference type="NCBI Taxonomy" id="1109740"/>
    <lineage>
        <taxon>Bacteria</taxon>
        <taxon>Pseudomonadati</taxon>
        <taxon>Bacteroidota</taxon>
        <taxon>Flavobacteriia</taxon>
        <taxon>Flavobacteriales</taxon>
        <taxon>Flavobacteriaceae</taxon>
        <taxon>Lutibacter</taxon>
    </lineage>
</organism>
<reference evidence="2 3" key="1">
    <citation type="submission" date="2017-06" db="EMBL/GenBank/DDBJ databases">
        <authorList>
            <person name="Kim H.J."/>
            <person name="Triplett B.A."/>
        </authorList>
    </citation>
    <scope>NUCLEOTIDE SEQUENCE [LARGE SCALE GENOMIC DNA]</scope>
    <source>
        <strain evidence="2 3">DSM 29150</strain>
    </source>
</reference>
<gene>
    <name evidence="2" type="ORF">SAMN06265371_11152</name>
</gene>
<keyword evidence="1" id="KW-0472">Membrane</keyword>
<evidence type="ECO:0000256" key="1">
    <source>
        <dbReference type="SAM" id="Phobius"/>
    </source>
</evidence>